<evidence type="ECO:0000313" key="2">
    <source>
        <dbReference type="EMBL" id="KAK6301946.1"/>
    </source>
</evidence>
<protein>
    <submittedName>
        <fullName evidence="2">Uncharacterized protein</fullName>
    </submittedName>
</protein>
<dbReference type="EMBL" id="JAGTTL010000026">
    <property type="protein sequence ID" value="KAK6301946.1"/>
    <property type="molecule type" value="Genomic_DNA"/>
</dbReference>
<dbReference type="Proteomes" id="UP001356427">
    <property type="component" value="Unassembled WGS sequence"/>
</dbReference>
<keyword evidence="3" id="KW-1185">Reference proteome</keyword>
<keyword evidence="1" id="KW-0732">Signal</keyword>
<evidence type="ECO:0000313" key="3">
    <source>
        <dbReference type="Proteomes" id="UP001356427"/>
    </source>
</evidence>
<feature type="signal peptide" evidence="1">
    <location>
        <begin position="1"/>
        <end position="16"/>
    </location>
</feature>
<comment type="caution">
    <text evidence="2">The sequence shown here is derived from an EMBL/GenBank/DDBJ whole genome shotgun (WGS) entry which is preliminary data.</text>
</comment>
<organism evidence="2 3">
    <name type="scientific">Coregonus suidteri</name>
    <dbReference type="NCBI Taxonomy" id="861788"/>
    <lineage>
        <taxon>Eukaryota</taxon>
        <taxon>Metazoa</taxon>
        <taxon>Chordata</taxon>
        <taxon>Craniata</taxon>
        <taxon>Vertebrata</taxon>
        <taxon>Euteleostomi</taxon>
        <taxon>Actinopterygii</taxon>
        <taxon>Neopterygii</taxon>
        <taxon>Teleostei</taxon>
        <taxon>Protacanthopterygii</taxon>
        <taxon>Salmoniformes</taxon>
        <taxon>Salmonidae</taxon>
        <taxon>Coregoninae</taxon>
        <taxon>Coregonus</taxon>
    </lineage>
</organism>
<dbReference type="AlphaFoldDB" id="A0AAN8LB39"/>
<proteinExistence type="predicted"/>
<sequence length="68" mass="7230">MVKLLSLGGRGRVAVALVVMGLQTQTPADCSPSLGLCVQCMMEEMVTTLSPGSQSPMDMVQFQQKNKA</sequence>
<reference evidence="2 3" key="1">
    <citation type="submission" date="2021-04" db="EMBL/GenBank/DDBJ databases">
        <authorList>
            <person name="De Guttry C."/>
            <person name="Zahm M."/>
            <person name="Klopp C."/>
            <person name="Cabau C."/>
            <person name="Louis A."/>
            <person name="Berthelot C."/>
            <person name="Parey E."/>
            <person name="Roest Crollius H."/>
            <person name="Montfort J."/>
            <person name="Robinson-Rechavi M."/>
            <person name="Bucao C."/>
            <person name="Bouchez O."/>
            <person name="Gislard M."/>
            <person name="Lluch J."/>
            <person name="Milhes M."/>
            <person name="Lampietro C."/>
            <person name="Lopez Roques C."/>
            <person name="Donnadieu C."/>
            <person name="Braasch I."/>
            <person name="Desvignes T."/>
            <person name="Postlethwait J."/>
            <person name="Bobe J."/>
            <person name="Wedekind C."/>
            <person name="Guiguen Y."/>
        </authorList>
    </citation>
    <scope>NUCLEOTIDE SEQUENCE [LARGE SCALE GENOMIC DNA]</scope>
    <source>
        <strain evidence="2">Cs_M1</strain>
        <tissue evidence="2">Blood</tissue>
    </source>
</reference>
<name>A0AAN8LB39_9TELE</name>
<feature type="chain" id="PRO_5042964908" evidence="1">
    <location>
        <begin position="17"/>
        <end position="68"/>
    </location>
</feature>
<gene>
    <name evidence="2" type="ORF">J4Q44_G00279990</name>
</gene>
<evidence type="ECO:0000256" key="1">
    <source>
        <dbReference type="SAM" id="SignalP"/>
    </source>
</evidence>
<accession>A0AAN8LB39</accession>